<evidence type="ECO:0000313" key="6">
    <source>
        <dbReference type="Proteomes" id="UP000271374"/>
    </source>
</evidence>
<comment type="similarity">
    <text evidence="3">Belongs to the PTH2 family.</text>
</comment>
<organism evidence="5 6">
    <name type="scientific">Bacillus yapensis</name>
    <dbReference type="NCBI Taxonomy" id="2492960"/>
    <lineage>
        <taxon>Bacteria</taxon>
        <taxon>Bacillati</taxon>
        <taxon>Bacillota</taxon>
        <taxon>Bacilli</taxon>
        <taxon>Bacillales</taxon>
        <taxon>Bacillaceae</taxon>
        <taxon>Bacillus</taxon>
    </lineage>
</organism>
<dbReference type="GO" id="GO:0004045">
    <property type="term" value="F:peptidyl-tRNA hydrolase activity"/>
    <property type="evidence" value="ECO:0007669"/>
    <property type="project" value="UniProtKB-EC"/>
</dbReference>
<evidence type="ECO:0000256" key="1">
    <source>
        <dbReference type="ARBA" id="ARBA00013260"/>
    </source>
</evidence>
<dbReference type="GO" id="GO:0005829">
    <property type="term" value="C:cytosol"/>
    <property type="evidence" value="ECO:0007669"/>
    <property type="project" value="TreeGrafter"/>
</dbReference>
<dbReference type="Pfam" id="PF01981">
    <property type="entry name" value="PTH2"/>
    <property type="match status" value="1"/>
</dbReference>
<dbReference type="PANTHER" id="PTHR12649">
    <property type="entry name" value="PEPTIDYL-TRNA HYDROLASE 2"/>
    <property type="match status" value="1"/>
</dbReference>
<dbReference type="Proteomes" id="UP000271374">
    <property type="component" value="Unassembled WGS sequence"/>
</dbReference>
<sequence>MDNEVIQYFVVNSDLKMEPGKVAAQVAHAATISTINMVSANNCQFPDYFDYFVEWYQAGMSKIVLKGTETELYKLKENGFYSIRDRSFSHLPDGALTVVSLPPMPRLIGQRFIGEFSLY</sequence>
<comment type="caution">
    <text evidence="5">The sequence shown here is derived from an EMBL/GenBank/DDBJ whole genome shotgun (WGS) entry which is preliminary data.</text>
</comment>
<protein>
    <recommendedName>
        <fullName evidence="1">peptidyl-tRNA hydrolase</fullName>
        <ecNumber evidence="1">3.1.1.29</ecNumber>
    </recommendedName>
</protein>
<evidence type="ECO:0000256" key="4">
    <source>
        <dbReference type="ARBA" id="ARBA00048707"/>
    </source>
</evidence>
<gene>
    <name evidence="5" type="ORF">EKG37_20000</name>
</gene>
<accession>A0A431VV70</accession>
<reference evidence="5 6" key="1">
    <citation type="submission" date="2018-12" db="EMBL/GenBank/DDBJ databases">
        <title>Bacillus yapensis draft genome sequence.</title>
        <authorList>
            <person name="Yu L."/>
            <person name="Xu X."/>
            <person name="Tang X."/>
        </authorList>
    </citation>
    <scope>NUCLEOTIDE SEQUENCE [LARGE SCALE GENOMIC DNA]</scope>
    <source>
        <strain evidence="5 6">XXST-01</strain>
    </source>
</reference>
<proteinExistence type="inferred from homology"/>
<name>A0A431VV70_9BACI</name>
<dbReference type="RefSeq" id="WP_126410542.1">
    <property type="nucleotide sequence ID" value="NZ_RXNT01000020.1"/>
</dbReference>
<keyword evidence="6" id="KW-1185">Reference proteome</keyword>
<dbReference type="Gene3D" id="3.40.1490.10">
    <property type="entry name" value="Bit1"/>
    <property type="match status" value="1"/>
</dbReference>
<dbReference type="AlphaFoldDB" id="A0A431VV70"/>
<evidence type="ECO:0000256" key="3">
    <source>
        <dbReference type="ARBA" id="ARBA00038050"/>
    </source>
</evidence>
<dbReference type="EMBL" id="RXNT01000020">
    <property type="protein sequence ID" value="RTR27168.1"/>
    <property type="molecule type" value="Genomic_DNA"/>
</dbReference>
<evidence type="ECO:0000313" key="5">
    <source>
        <dbReference type="EMBL" id="RTR27168.1"/>
    </source>
</evidence>
<dbReference type="SUPFAM" id="SSF102462">
    <property type="entry name" value="Peptidyl-tRNA hydrolase II"/>
    <property type="match status" value="1"/>
</dbReference>
<dbReference type="OrthoDB" id="2867343at2"/>
<dbReference type="PANTHER" id="PTHR12649:SF11">
    <property type="entry name" value="PEPTIDYL-TRNA HYDROLASE 2, MITOCHONDRIAL"/>
    <property type="match status" value="1"/>
</dbReference>
<dbReference type="InterPro" id="IPR002833">
    <property type="entry name" value="PTH2"/>
</dbReference>
<dbReference type="InterPro" id="IPR023476">
    <property type="entry name" value="Pep_tRNA_hydro_II_dom_sf"/>
</dbReference>
<keyword evidence="2 5" id="KW-0378">Hydrolase</keyword>
<dbReference type="EC" id="3.1.1.29" evidence="1"/>
<evidence type="ECO:0000256" key="2">
    <source>
        <dbReference type="ARBA" id="ARBA00022801"/>
    </source>
</evidence>
<comment type="catalytic activity">
    <reaction evidence="4">
        <text>an N-acyl-L-alpha-aminoacyl-tRNA + H2O = an N-acyl-L-amino acid + a tRNA + H(+)</text>
        <dbReference type="Rhea" id="RHEA:54448"/>
        <dbReference type="Rhea" id="RHEA-COMP:10123"/>
        <dbReference type="Rhea" id="RHEA-COMP:13883"/>
        <dbReference type="ChEBI" id="CHEBI:15377"/>
        <dbReference type="ChEBI" id="CHEBI:15378"/>
        <dbReference type="ChEBI" id="CHEBI:59874"/>
        <dbReference type="ChEBI" id="CHEBI:78442"/>
        <dbReference type="ChEBI" id="CHEBI:138191"/>
        <dbReference type="EC" id="3.1.1.29"/>
    </reaction>
</comment>